<evidence type="ECO:0000313" key="4">
    <source>
        <dbReference type="EMBL" id="EAU83997.2"/>
    </source>
</evidence>
<reference evidence="4 5" key="1">
    <citation type="journal article" date="2010" name="Proc. Natl. Acad. Sci. U.S.A.">
        <title>Insights into evolution of multicellular fungi from the assembled chromosomes of the mushroom Coprinopsis cinerea (Coprinus cinereus).</title>
        <authorList>
            <person name="Stajich J.E."/>
            <person name="Wilke S.K."/>
            <person name="Ahren D."/>
            <person name="Au C.H."/>
            <person name="Birren B.W."/>
            <person name="Borodovsky M."/>
            <person name="Burns C."/>
            <person name="Canback B."/>
            <person name="Casselton L.A."/>
            <person name="Cheng C.K."/>
            <person name="Deng J."/>
            <person name="Dietrich F.S."/>
            <person name="Fargo D.C."/>
            <person name="Farman M.L."/>
            <person name="Gathman A.C."/>
            <person name="Goldberg J."/>
            <person name="Guigo R."/>
            <person name="Hoegger P.J."/>
            <person name="Hooker J.B."/>
            <person name="Huggins A."/>
            <person name="James T.Y."/>
            <person name="Kamada T."/>
            <person name="Kilaru S."/>
            <person name="Kodira C."/>
            <person name="Kues U."/>
            <person name="Kupfer D."/>
            <person name="Kwan H.S."/>
            <person name="Lomsadze A."/>
            <person name="Li W."/>
            <person name="Lilly W.W."/>
            <person name="Ma L.J."/>
            <person name="Mackey A.J."/>
            <person name="Manning G."/>
            <person name="Martin F."/>
            <person name="Muraguchi H."/>
            <person name="Natvig D.O."/>
            <person name="Palmerini H."/>
            <person name="Ramesh M.A."/>
            <person name="Rehmeyer C.J."/>
            <person name="Roe B.A."/>
            <person name="Shenoy N."/>
            <person name="Stanke M."/>
            <person name="Ter-Hovhannisyan V."/>
            <person name="Tunlid A."/>
            <person name="Velagapudi R."/>
            <person name="Vision T.J."/>
            <person name="Zeng Q."/>
            <person name="Zolan M.E."/>
            <person name="Pukkila P.J."/>
        </authorList>
    </citation>
    <scope>NUCLEOTIDE SEQUENCE [LARGE SCALE GENOMIC DNA]</scope>
    <source>
        <strain evidence="5">Okayama-7 / 130 / ATCC MYA-4618 / FGSC 9003</strain>
    </source>
</reference>
<sequence length="162" mass="17459">MIGRVWNLVWLATALVVSASSAQCASGNEGSTTPCYLEPLLGLPPSPDSRIIPWGSPGIVNGTSTCCTSLDEVRAGIDNVDQQLLKLLSQRAALVKEATRFKSTRDKVNDPTRNAQVIERAINNSVNVHLPQVIADSVYTAIINSSVQFELCVFDSFGIEAR</sequence>
<dbReference type="RefSeq" id="XP_001837790.2">
    <property type="nucleotide sequence ID" value="XM_001837738.2"/>
</dbReference>
<dbReference type="PANTHER" id="PTHR38041:SF1">
    <property type="entry name" value="CHORISMATE MUTASE"/>
    <property type="match status" value="1"/>
</dbReference>
<dbReference type="OMA" id="SVPFEEC"/>
<dbReference type="GO" id="GO:0009697">
    <property type="term" value="P:salicylic acid biosynthetic process"/>
    <property type="evidence" value="ECO:0007669"/>
    <property type="project" value="TreeGrafter"/>
</dbReference>
<dbReference type="InterPro" id="IPR036979">
    <property type="entry name" value="CM_dom_sf"/>
</dbReference>
<dbReference type="eggNOG" id="ENOG502SBY1">
    <property type="taxonomic scope" value="Eukaryota"/>
</dbReference>
<evidence type="ECO:0000259" key="3">
    <source>
        <dbReference type="PROSITE" id="PS51168"/>
    </source>
</evidence>
<dbReference type="AlphaFoldDB" id="A8P050"/>
<dbReference type="InterPro" id="IPR002701">
    <property type="entry name" value="CM_II_prokaryot"/>
</dbReference>
<keyword evidence="1" id="KW-0413">Isomerase</keyword>
<proteinExistence type="predicted"/>
<dbReference type="OrthoDB" id="2843337at2759"/>
<dbReference type="GeneID" id="6014360"/>
<feature type="domain" description="Chorismate mutase" evidence="3">
    <location>
        <begin position="64"/>
        <end position="154"/>
    </location>
</feature>
<dbReference type="VEuPathDB" id="FungiDB:CC1G_11435"/>
<protein>
    <recommendedName>
        <fullName evidence="3">Chorismate mutase domain-containing protein</fullName>
    </recommendedName>
</protein>
<dbReference type="Gene3D" id="1.20.59.10">
    <property type="entry name" value="Chorismate mutase"/>
    <property type="match status" value="1"/>
</dbReference>
<keyword evidence="5" id="KW-1185">Reference proteome</keyword>
<evidence type="ECO:0000313" key="5">
    <source>
        <dbReference type="Proteomes" id="UP000001861"/>
    </source>
</evidence>
<dbReference type="PANTHER" id="PTHR38041">
    <property type="entry name" value="CHORISMATE MUTASE"/>
    <property type="match status" value="1"/>
</dbReference>
<dbReference type="SUPFAM" id="SSF48600">
    <property type="entry name" value="Chorismate mutase II"/>
    <property type="match status" value="1"/>
</dbReference>
<dbReference type="GO" id="GO:0046417">
    <property type="term" value="P:chorismate metabolic process"/>
    <property type="evidence" value="ECO:0007669"/>
    <property type="project" value="InterPro"/>
</dbReference>
<dbReference type="KEGG" id="cci:CC1G_11435"/>
<feature type="signal peptide" evidence="2">
    <location>
        <begin position="1"/>
        <end position="22"/>
    </location>
</feature>
<dbReference type="EMBL" id="AACS02000006">
    <property type="protein sequence ID" value="EAU83997.2"/>
    <property type="molecule type" value="Genomic_DNA"/>
</dbReference>
<evidence type="ECO:0000256" key="2">
    <source>
        <dbReference type="SAM" id="SignalP"/>
    </source>
</evidence>
<comment type="caution">
    <text evidence="4">The sequence shown here is derived from an EMBL/GenBank/DDBJ whole genome shotgun (WGS) entry which is preliminary data.</text>
</comment>
<dbReference type="InterPro" id="IPR051331">
    <property type="entry name" value="Chorismate_mutase-related"/>
</dbReference>
<gene>
    <name evidence="4" type="ORF">CC1G_11435</name>
</gene>
<dbReference type="Proteomes" id="UP000001861">
    <property type="component" value="Unassembled WGS sequence"/>
</dbReference>
<dbReference type="GO" id="GO:0004106">
    <property type="term" value="F:chorismate mutase activity"/>
    <property type="evidence" value="ECO:0007669"/>
    <property type="project" value="InterPro"/>
</dbReference>
<organism evidence="4 5">
    <name type="scientific">Coprinopsis cinerea (strain Okayama-7 / 130 / ATCC MYA-4618 / FGSC 9003)</name>
    <name type="common">Inky cap fungus</name>
    <name type="synonym">Hormographiella aspergillata</name>
    <dbReference type="NCBI Taxonomy" id="240176"/>
    <lineage>
        <taxon>Eukaryota</taxon>
        <taxon>Fungi</taxon>
        <taxon>Dikarya</taxon>
        <taxon>Basidiomycota</taxon>
        <taxon>Agaricomycotina</taxon>
        <taxon>Agaricomycetes</taxon>
        <taxon>Agaricomycetidae</taxon>
        <taxon>Agaricales</taxon>
        <taxon>Agaricineae</taxon>
        <taxon>Psathyrellaceae</taxon>
        <taxon>Coprinopsis</taxon>
    </lineage>
</organism>
<keyword evidence="2" id="KW-0732">Signal</keyword>
<accession>A8P050</accession>
<dbReference type="InParanoid" id="A8P050"/>
<dbReference type="HOGENOM" id="CLU_128848_0_0_1"/>
<dbReference type="InterPro" id="IPR036263">
    <property type="entry name" value="Chorismate_II_sf"/>
</dbReference>
<feature type="chain" id="PRO_5002724926" description="Chorismate mutase domain-containing protein" evidence="2">
    <location>
        <begin position="23"/>
        <end position="162"/>
    </location>
</feature>
<dbReference type="Pfam" id="PF01817">
    <property type="entry name" value="CM_2"/>
    <property type="match status" value="1"/>
</dbReference>
<name>A8P050_COPC7</name>
<evidence type="ECO:0000256" key="1">
    <source>
        <dbReference type="ARBA" id="ARBA00023235"/>
    </source>
</evidence>
<dbReference type="SMART" id="SM00830">
    <property type="entry name" value="CM_2"/>
    <property type="match status" value="1"/>
</dbReference>
<dbReference type="PROSITE" id="PS51168">
    <property type="entry name" value="CHORISMATE_MUT_2"/>
    <property type="match status" value="1"/>
</dbReference>